<feature type="region of interest" description="Disordered" evidence="1">
    <location>
        <begin position="205"/>
        <end position="225"/>
    </location>
</feature>
<feature type="compositionally biased region" description="Basic and acidic residues" evidence="1">
    <location>
        <begin position="117"/>
        <end position="135"/>
    </location>
</feature>
<dbReference type="EMBL" id="KQ435692">
    <property type="protein sequence ID" value="KOX81094.1"/>
    <property type="molecule type" value="Genomic_DNA"/>
</dbReference>
<dbReference type="Proteomes" id="UP000053105">
    <property type="component" value="Unassembled WGS sequence"/>
</dbReference>
<feature type="region of interest" description="Disordered" evidence="1">
    <location>
        <begin position="110"/>
        <end position="138"/>
    </location>
</feature>
<keyword evidence="3" id="KW-1185">Reference proteome</keyword>
<evidence type="ECO:0000313" key="3">
    <source>
        <dbReference type="Proteomes" id="UP000053105"/>
    </source>
</evidence>
<evidence type="ECO:0000256" key="1">
    <source>
        <dbReference type="SAM" id="MobiDB-lite"/>
    </source>
</evidence>
<reference evidence="2 3" key="1">
    <citation type="submission" date="2015-07" db="EMBL/GenBank/DDBJ databases">
        <title>The genome of Melipona quadrifasciata.</title>
        <authorList>
            <person name="Pan H."/>
            <person name="Kapheim K."/>
        </authorList>
    </citation>
    <scope>NUCLEOTIDE SEQUENCE [LARGE SCALE GENOMIC DNA]</scope>
    <source>
        <strain evidence="2">0111107301</strain>
        <tissue evidence="2">Whole body</tissue>
    </source>
</reference>
<evidence type="ECO:0000313" key="2">
    <source>
        <dbReference type="EMBL" id="KOX81094.1"/>
    </source>
</evidence>
<feature type="region of interest" description="Disordered" evidence="1">
    <location>
        <begin position="164"/>
        <end position="192"/>
    </location>
</feature>
<name>A0A0N0U7M6_9HYME</name>
<accession>A0A0N0U7M6</accession>
<gene>
    <name evidence="2" type="ORF">WN51_10019</name>
</gene>
<organism evidence="2 3">
    <name type="scientific">Melipona quadrifasciata</name>
    <dbReference type="NCBI Taxonomy" id="166423"/>
    <lineage>
        <taxon>Eukaryota</taxon>
        <taxon>Metazoa</taxon>
        <taxon>Ecdysozoa</taxon>
        <taxon>Arthropoda</taxon>
        <taxon>Hexapoda</taxon>
        <taxon>Insecta</taxon>
        <taxon>Pterygota</taxon>
        <taxon>Neoptera</taxon>
        <taxon>Endopterygota</taxon>
        <taxon>Hymenoptera</taxon>
        <taxon>Apocrita</taxon>
        <taxon>Aculeata</taxon>
        <taxon>Apoidea</taxon>
        <taxon>Anthophila</taxon>
        <taxon>Apidae</taxon>
        <taxon>Melipona</taxon>
    </lineage>
</organism>
<sequence length="279" mass="30498">MREPMATQTNVPSLCLKLLQNPIEYPRIRNPIDSFLPFKVCALMSNMLSCDRFLTSVAEETTACAVVVLSIEPTRFQQLSLLSPTFDGGAGLIGIKLDLLTNPPTNMSNGKLLINNDAHETSRDVEERDTKDETAKAGVEVTHGTQDIVTSTDTTSFLRGIHTRKSENLDDSDDQRNASSSSHSIHGGNAPPILELGVTRRLSESSIFRDDPPVSSTSRTHDGHFSETIANTAGDLTSTSPTAPHTAHQIHWSPTSLNEVRNINRHVIGYKRIAITDAE</sequence>
<dbReference type="AlphaFoldDB" id="A0A0N0U7M6"/>
<protein>
    <submittedName>
        <fullName evidence="2">Uncharacterized protein</fullName>
    </submittedName>
</protein>
<proteinExistence type="predicted"/>